<dbReference type="CDD" id="cd05466">
    <property type="entry name" value="PBP2_LTTR_substrate"/>
    <property type="match status" value="1"/>
</dbReference>
<dbReference type="SUPFAM" id="SSF46785">
    <property type="entry name" value="Winged helix' DNA-binding domain"/>
    <property type="match status" value="1"/>
</dbReference>
<dbReference type="Gene3D" id="1.10.10.10">
    <property type="entry name" value="Winged helix-like DNA-binding domain superfamily/Winged helix DNA-binding domain"/>
    <property type="match status" value="1"/>
</dbReference>
<comment type="caution">
    <text evidence="6">The sequence shown here is derived from an EMBL/GenBank/DDBJ whole genome shotgun (WGS) entry which is preliminary data.</text>
</comment>
<keyword evidence="2" id="KW-0805">Transcription regulation</keyword>
<dbReference type="Gene3D" id="3.40.190.10">
    <property type="entry name" value="Periplasmic binding protein-like II"/>
    <property type="match status" value="2"/>
</dbReference>
<proteinExistence type="inferred from homology"/>
<dbReference type="GO" id="GO:0003677">
    <property type="term" value="F:DNA binding"/>
    <property type="evidence" value="ECO:0007669"/>
    <property type="project" value="UniProtKB-KW"/>
</dbReference>
<dbReference type="PANTHER" id="PTHR30118">
    <property type="entry name" value="HTH-TYPE TRANSCRIPTIONAL REGULATOR LEUO-RELATED"/>
    <property type="match status" value="1"/>
</dbReference>
<keyword evidence="3" id="KW-0238">DNA-binding</keyword>
<dbReference type="Pfam" id="PF00126">
    <property type="entry name" value="HTH_1"/>
    <property type="match status" value="1"/>
</dbReference>
<keyword evidence="4" id="KW-0804">Transcription</keyword>
<dbReference type="PRINTS" id="PR00039">
    <property type="entry name" value="HTHLYSR"/>
</dbReference>
<dbReference type="SUPFAM" id="SSF53850">
    <property type="entry name" value="Periplasmic binding protein-like II"/>
    <property type="match status" value="1"/>
</dbReference>
<dbReference type="PANTHER" id="PTHR30118:SF15">
    <property type="entry name" value="TRANSCRIPTIONAL REGULATORY PROTEIN"/>
    <property type="match status" value="1"/>
</dbReference>
<dbReference type="EMBL" id="PYMJ01000014">
    <property type="protein sequence ID" value="PSU47565.1"/>
    <property type="molecule type" value="Genomic_DNA"/>
</dbReference>
<protein>
    <submittedName>
        <fullName evidence="6">LysR family transcriptional regulator</fullName>
    </submittedName>
</protein>
<organism evidence="6 7">
    <name type="scientific">Photobacterium frigidiphilum</name>
    <dbReference type="NCBI Taxonomy" id="264736"/>
    <lineage>
        <taxon>Bacteria</taxon>
        <taxon>Pseudomonadati</taxon>
        <taxon>Pseudomonadota</taxon>
        <taxon>Gammaproteobacteria</taxon>
        <taxon>Vibrionales</taxon>
        <taxon>Vibrionaceae</taxon>
        <taxon>Photobacterium</taxon>
    </lineage>
</organism>
<dbReference type="PROSITE" id="PS50931">
    <property type="entry name" value="HTH_LYSR"/>
    <property type="match status" value="1"/>
</dbReference>
<feature type="domain" description="HTH lysR-type" evidence="5">
    <location>
        <begin position="9"/>
        <end position="66"/>
    </location>
</feature>
<evidence type="ECO:0000313" key="7">
    <source>
        <dbReference type="Proteomes" id="UP000240987"/>
    </source>
</evidence>
<evidence type="ECO:0000256" key="2">
    <source>
        <dbReference type="ARBA" id="ARBA00023015"/>
    </source>
</evidence>
<sequence length="309" mass="35430">MAKDLYLKLDLNLLRTFVILSQELNMRKASERLFVSQPAISQALLKLRNHFDDELFVKTRHGLKPTAFGEELMDNISPIMDELSSTLNCSQDFDPADLEGSIRIALAPHILTYLSSKLFHAIRNAAPNVDVHLLNWSPTTLEDLNKGKIAIGVNFDIHHAPKELIRKKVGDDTFIIYVRKDHPIDKEVISPKDVKDYEMANLIIPDWNSNTSQAERVMKSHGLSVRIGFRSELPMAVLDVVRHTDMVYPSTTFVPERELRELRGMKVTIEGNDITFPVIAYYHQKNKRNPTTLWLHKLINQLLQKETVK</sequence>
<dbReference type="InterPro" id="IPR036388">
    <property type="entry name" value="WH-like_DNA-bd_sf"/>
</dbReference>
<evidence type="ECO:0000259" key="5">
    <source>
        <dbReference type="PROSITE" id="PS50931"/>
    </source>
</evidence>
<dbReference type="InterPro" id="IPR050389">
    <property type="entry name" value="LysR-type_TF"/>
</dbReference>
<evidence type="ECO:0000313" key="6">
    <source>
        <dbReference type="EMBL" id="PSU47565.1"/>
    </source>
</evidence>
<dbReference type="AlphaFoldDB" id="A0A2T3JF71"/>
<evidence type="ECO:0000256" key="4">
    <source>
        <dbReference type="ARBA" id="ARBA00023163"/>
    </source>
</evidence>
<accession>A0A2T3JF71</accession>
<dbReference type="OrthoDB" id="6395715at2"/>
<dbReference type="Proteomes" id="UP000240987">
    <property type="component" value="Unassembled WGS sequence"/>
</dbReference>
<reference evidence="6 7" key="1">
    <citation type="submission" date="2018-01" db="EMBL/GenBank/DDBJ databases">
        <title>Whole genome sequencing of Histamine producing bacteria.</title>
        <authorList>
            <person name="Butler K."/>
        </authorList>
    </citation>
    <scope>NUCLEOTIDE SEQUENCE [LARGE SCALE GENOMIC DNA]</scope>
    <source>
        <strain evidence="6 7">JCM 12947</strain>
    </source>
</reference>
<evidence type="ECO:0000256" key="3">
    <source>
        <dbReference type="ARBA" id="ARBA00023125"/>
    </source>
</evidence>
<comment type="similarity">
    <text evidence="1">Belongs to the LysR transcriptional regulatory family.</text>
</comment>
<name>A0A2T3JF71_9GAMM</name>
<dbReference type="RefSeq" id="WP_107243451.1">
    <property type="nucleotide sequence ID" value="NZ_PYMJ01000014.1"/>
</dbReference>
<gene>
    <name evidence="6" type="ORF">C9J12_14970</name>
</gene>
<dbReference type="InterPro" id="IPR005119">
    <property type="entry name" value="LysR_subst-bd"/>
</dbReference>
<dbReference type="Pfam" id="PF03466">
    <property type="entry name" value="LysR_substrate"/>
    <property type="match status" value="1"/>
</dbReference>
<keyword evidence="7" id="KW-1185">Reference proteome</keyword>
<dbReference type="GO" id="GO:0003700">
    <property type="term" value="F:DNA-binding transcription factor activity"/>
    <property type="evidence" value="ECO:0007669"/>
    <property type="project" value="InterPro"/>
</dbReference>
<dbReference type="InterPro" id="IPR000847">
    <property type="entry name" value="LysR_HTH_N"/>
</dbReference>
<dbReference type="InterPro" id="IPR036390">
    <property type="entry name" value="WH_DNA-bd_sf"/>
</dbReference>
<evidence type="ECO:0000256" key="1">
    <source>
        <dbReference type="ARBA" id="ARBA00009437"/>
    </source>
</evidence>